<dbReference type="OrthoDB" id="2272012at2759"/>
<dbReference type="GO" id="GO:0046872">
    <property type="term" value="F:metal ion binding"/>
    <property type="evidence" value="ECO:0007669"/>
    <property type="project" value="UniProtKB-KW"/>
</dbReference>
<gene>
    <name evidence="28" type="ORF">AZE42_01144</name>
</gene>
<dbReference type="EC" id="3.5.1.41" evidence="22"/>
<dbReference type="SMART" id="SM00036">
    <property type="entry name" value="CNH"/>
    <property type="match status" value="1"/>
</dbReference>
<evidence type="ECO:0000259" key="25">
    <source>
        <dbReference type="PROSITE" id="PS50010"/>
    </source>
</evidence>
<dbReference type="InterPro" id="IPR035899">
    <property type="entry name" value="DBL_dom_sf"/>
</dbReference>
<keyword evidence="17" id="KW-0119">Carbohydrate metabolism</keyword>
<feature type="compositionally biased region" description="Basic and acidic residues" evidence="24">
    <location>
        <begin position="1"/>
        <end position="16"/>
    </location>
</feature>
<dbReference type="SUPFAM" id="SSF46785">
    <property type="entry name" value="Winged helix' DNA-binding domain"/>
    <property type="match status" value="1"/>
</dbReference>
<dbReference type="InterPro" id="IPR000219">
    <property type="entry name" value="DH_dom"/>
</dbReference>
<reference evidence="28 29" key="1">
    <citation type="submission" date="2016-03" db="EMBL/GenBank/DDBJ databases">
        <title>Comparative genomics of the ectomycorrhizal sister species Rhizopogon vinicolor and Rhizopogon vesiculosus (Basidiomycota: Boletales) reveals a divergence of the mating type B locus.</title>
        <authorList>
            <person name="Mujic A.B."/>
            <person name="Kuo A."/>
            <person name="Tritt A."/>
            <person name="Lipzen A."/>
            <person name="Chen C."/>
            <person name="Johnson J."/>
            <person name="Sharma A."/>
            <person name="Barry K."/>
            <person name="Grigoriev I.V."/>
            <person name="Spatafora J.W."/>
        </authorList>
    </citation>
    <scope>NUCLEOTIDE SEQUENCE [LARGE SCALE GENOMIC DNA]</scope>
    <source>
        <strain evidence="28 29">AM-OR11-056</strain>
    </source>
</reference>
<dbReference type="PROSITE" id="PS50010">
    <property type="entry name" value="DH_2"/>
    <property type="match status" value="1"/>
</dbReference>
<feature type="domain" description="CNH" evidence="26">
    <location>
        <begin position="1034"/>
        <end position="1329"/>
    </location>
</feature>
<keyword evidence="15" id="KW-0472">Membrane</keyword>
<feature type="compositionally biased region" description="Polar residues" evidence="24">
    <location>
        <begin position="80"/>
        <end position="90"/>
    </location>
</feature>
<feature type="region of interest" description="Disordered" evidence="24">
    <location>
        <begin position="1409"/>
        <end position="1469"/>
    </location>
</feature>
<evidence type="ECO:0000256" key="7">
    <source>
        <dbReference type="ARBA" id="ARBA00022525"/>
    </source>
</evidence>
<comment type="catalytic activity">
    <reaction evidence="23">
        <text>[(1-&gt;4)-N-acetyl-beta-D-glucosaminyl](n) + n H2O = chitosan + n acetate</text>
        <dbReference type="Rhea" id="RHEA:10464"/>
        <dbReference type="Rhea" id="RHEA-COMP:9593"/>
        <dbReference type="Rhea" id="RHEA-COMP:9597"/>
        <dbReference type="ChEBI" id="CHEBI:15377"/>
        <dbReference type="ChEBI" id="CHEBI:17029"/>
        <dbReference type="ChEBI" id="CHEBI:30089"/>
        <dbReference type="ChEBI" id="CHEBI:57704"/>
        <dbReference type="EC" id="3.5.1.41"/>
    </reaction>
    <physiologicalReaction direction="left-to-right" evidence="23">
        <dbReference type="Rhea" id="RHEA:10465"/>
    </physiologicalReaction>
</comment>
<dbReference type="InterPro" id="IPR036390">
    <property type="entry name" value="WH_DNA-bd_sf"/>
</dbReference>
<organism evidence="28 29">
    <name type="scientific">Rhizopogon vesiculosus</name>
    <dbReference type="NCBI Taxonomy" id="180088"/>
    <lineage>
        <taxon>Eukaryota</taxon>
        <taxon>Fungi</taxon>
        <taxon>Dikarya</taxon>
        <taxon>Basidiomycota</taxon>
        <taxon>Agaricomycotina</taxon>
        <taxon>Agaricomycetes</taxon>
        <taxon>Agaricomycetidae</taxon>
        <taxon>Boletales</taxon>
        <taxon>Suillineae</taxon>
        <taxon>Rhizopogonaceae</taxon>
        <taxon>Rhizopogon</taxon>
    </lineage>
</organism>
<feature type="region of interest" description="Disordered" evidence="24">
    <location>
        <begin position="504"/>
        <end position="572"/>
    </location>
</feature>
<feature type="region of interest" description="Disordered" evidence="24">
    <location>
        <begin position="274"/>
        <end position="305"/>
    </location>
</feature>
<keyword evidence="21" id="KW-0624">Polysaccharide degradation</keyword>
<dbReference type="InterPro" id="IPR041675">
    <property type="entry name" value="PH_5"/>
</dbReference>
<dbReference type="GO" id="GO:0098552">
    <property type="term" value="C:side of membrane"/>
    <property type="evidence" value="ECO:0007669"/>
    <property type="project" value="UniProtKB-KW"/>
</dbReference>
<dbReference type="InterPro" id="IPR001180">
    <property type="entry name" value="CNH_dom"/>
</dbReference>
<evidence type="ECO:0000256" key="16">
    <source>
        <dbReference type="ARBA" id="ARBA00023180"/>
    </source>
</evidence>
<dbReference type="STRING" id="180088.A0A1J8QJD9"/>
<keyword evidence="18" id="KW-0170">Cobalt</keyword>
<evidence type="ECO:0000256" key="13">
    <source>
        <dbReference type="ARBA" id="ARBA00022801"/>
    </source>
</evidence>
<evidence type="ECO:0000256" key="24">
    <source>
        <dbReference type="SAM" id="MobiDB-lite"/>
    </source>
</evidence>
<evidence type="ECO:0000256" key="10">
    <source>
        <dbReference type="ARBA" id="ARBA00022658"/>
    </source>
</evidence>
<feature type="region of interest" description="Disordered" evidence="24">
    <location>
        <begin position="1"/>
        <end position="41"/>
    </location>
</feature>
<dbReference type="FunFam" id="3.20.20.370:FF:000004">
    <property type="entry name" value="Related to Chitin deacetylase"/>
    <property type="match status" value="1"/>
</dbReference>
<evidence type="ECO:0000256" key="8">
    <source>
        <dbReference type="ARBA" id="ARBA00022553"/>
    </source>
</evidence>
<feature type="compositionally biased region" description="Low complexity" evidence="24">
    <location>
        <begin position="1419"/>
        <end position="1463"/>
    </location>
</feature>
<keyword evidence="9" id="KW-0336">GPI-anchor</keyword>
<evidence type="ECO:0000256" key="14">
    <source>
        <dbReference type="ARBA" id="ARBA00023024"/>
    </source>
</evidence>
<evidence type="ECO:0000256" key="4">
    <source>
        <dbReference type="ARBA" id="ARBA00010973"/>
    </source>
</evidence>
<evidence type="ECO:0000256" key="15">
    <source>
        <dbReference type="ARBA" id="ARBA00023136"/>
    </source>
</evidence>
<keyword evidence="16" id="KW-0325">Glycoprotein</keyword>
<keyword evidence="8" id="KW-0597">Phosphoprotein</keyword>
<keyword evidence="5" id="KW-1003">Cell membrane</keyword>
<evidence type="ECO:0000313" key="29">
    <source>
        <dbReference type="Proteomes" id="UP000183567"/>
    </source>
</evidence>
<dbReference type="SUPFAM" id="SSF48065">
    <property type="entry name" value="DBL homology domain (DH-domain)"/>
    <property type="match status" value="1"/>
</dbReference>
<dbReference type="Pfam" id="PF00621">
    <property type="entry name" value="RhoGEF"/>
    <property type="match status" value="1"/>
</dbReference>
<dbReference type="Proteomes" id="UP000183567">
    <property type="component" value="Unassembled WGS sequence"/>
</dbReference>
<keyword evidence="14" id="KW-0146">Chitin degradation</keyword>
<dbReference type="Gene3D" id="1.10.10.10">
    <property type="entry name" value="Winged helix-like DNA-binding domain superfamily/Winged helix DNA-binding domain"/>
    <property type="match status" value="1"/>
</dbReference>
<feature type="domain" description="DH" evidence="25">
    <location>
        <begin position="655"/>
        <end position="842"/>
    </location>
</feature>
<dbReference type="Gene3D" id="2.30.29.30">
    <property type="entry name" value="Pleckstrin-homology domain (PH domain)/Phosphotyrosine-binding domain (PTB)"/>
    <property type="match status" value="1"/>
</dbReference>
<dbReference type="GO" id="GO:0000272">
    <property type="term" value="P:polysaccharide catabolic process"/>
    <property type="evidence" value="ECO:0007669"/>
    <property type="project" value="UniProtKB-KW"/>
</dbReference>
<evidence type="ECO:0000256" key="2">
    <source>
        <dbReference type="ARBA" id="ARBA00004191"/>
    </source>
</evidence>
<feature type="compositionally biased region" description="Polar residues" evidence="24">
    <location>
        <begin position="359"/>
        <end position="369"/>
    </location>
</feature>
<keyword evidence="29" id="KW-1185">Reference proteome</keyword>
<evidence type="ECO:0000256" key="22">
    <source>
        <dbReference type="ARBA" id="ARBA00024056"/>
    </source>
</evidence>
<evidence type="ECO:0000256" key="3">
    <source>
        <dbReference type="ARBA" id="ARBA00004609"/>
    </source>
</evidence>
<dbReference type="Gene3D" id="3.20.20.370">
    <property type="entry name" value="Glycoside hydrolase/deacetylase"/>
    <property type="match status" value="1"/>
</dbReference>
<keyword evidence="10" id="KW-0344">Guanine-nucleotide releasing factor</keyword>
<keyword evidence="6" id="KW-0134">Cell wall</keyword>
<dbReference type="Pfam" id="PF00780">
    <property type="entry name" value="CNH"/>
    <property type="match status" value="1"/>
</dbReference>
<dbReference type="SUPFAM" id="SSF88713">
    <property type="entry name" value="Glycoside hydrolase/deacetylase"/>
    <property type="match status" value="1"/>
</dbReference>
<feature type="region of interest" description="Disordered" evidence="24">
    <location>
        <begin position="57"/>
        <end position="110"/>
    </location>
</feature>
<dbReference type="InterPro" id="IPR002509">
    <property type="entry name" value="NODB_dom"/>
</dbReference>
<dbReference type="GO" id="GO:0006032">
    <property type="term" value="P:chitin catabolic process"/>
    <property type="evidence" value="ECO:0007669"/>
    <property type="project" value="UniProtKB-KW"/>
</dbReference>
<keyword evidence="12" id="KW-0732">Signal</keyword>
<keyword evidence="11" id="KW-0479">Metal-binding</keyword>
<feature type="compositionally biased region" description="Basic and acidic residues" evidence="24">
    <location>
        <begin position="541"/>
        <end position="550"/>
    </location>
</feature>
<keyword evidence="20" id="KW-0961">Cell wall biogenesis/degradation</keyword>
<evidence type="ECO:0000256" key="19">
    <source>
        <dbReference type="ARBA" id="ARBA00023288"/>
    </source>
</evidence>
<dbReference type="CDD" id="cd04435">
    <property type="entry name" value="DEP_fRom2"/>
    <property type="match status" value="1"/>
</dbReference>
<dbReference type="GO" id="GO:0005886">
    <property type="term" value="C:plasma membrane"/>
    <property type="evidence" value="ECO:0007669"/>
    <property type="project" value="UniProtKB-SubCell"/>
</dbReference>
<keyword evidence="19" id="KW-0449">Lipoprotein</keyword>
<feature type="compositionally biased region" description="Low complexity" evidence="24">
    <location>
        <begin position="195"/>
        <end position="204"/>
    </location>
</feature>
<feature type="region of interest" description="Disordered" evidence="24">
    <location>
        <begin position="334"/>
        <end position="369"/>
    </location>
</feature>
<dbReference type="GO" id="GO:0035556">
    <property type="term" value="P:intracellular signal transduction"/>
    <property type="evidence" value="ECO:0007669"/>
    <property type="project" value="InterPro"/>
</dbReference>
<evidence type="ECO:0000256" key="17">
    <source>
        <dbReference type="ARBA" id="ARBA00023277"/>
    </source>
</evidence>
<sequence length="1851" mass="204429">MDRPLGPRQPDKRNEAYESIFGRPSASHHHQPGQYPGQPVLQQPNYAQSMQHAMSMHGGQYHNPQQHHNQPYPLHDRRASNSFAQPQNYYPNHLPQHPQQHQSSFRQSYPHTAASLSQLPAHHYTHNPQYTRPHTLAPPIVHGRARSVVSSPHAAGIISPLPDDPPDESLEALTRAGLTPAQAYQAQVYRNTPANQQQLNQQANSTREPSLNGSYRRVSNDVPRLGVNLDLEESGLNIDFGTDQAPEESTSELPWAASSTHNTGANAREYTQVTPFPKPYRHPSPLSIASDQTSSSAGSRPHPLHLDTAVMSTRNSLISTSPASSTLVDHIAASTNRRSSDSVRTVPGAAFRRDRNTQDRSMSMSAASGSIRTMIDRGIRPPIPLIGESHNSPTASTRAPRRAPIVYPALLSRVAEAFRERIPIQDRIKDGLTYKDAFDGREAVDKIAYIIKTTDRNLALLLGRALDAQKFFHDVTYDHRLRDSAAELYQFRTKLSPFVSGELQTNFGDKEEDGDLKPERPLLKAGNSGGSGPSGQGSNDSHGDAQEKDASPVTEIPEPHGRQGSESIDEMPLPSGVFTLLTDCYSPTCTRDQLCYSIACPRRLEQQSRLNMKPQPGLKKQISRESLGDFVEPGTLWIHSVPQEVVNSVSDAEKRRQEAINEVIYTERDFVRDMEYLRDVWINGLKDSDIIPAERRTDFITQVFWNIHEIIAVNIRLRDALNKRQKSYAVVERIGDILIDAVPHFGPFVSYGAHQLYGKYEFEKEKSSNPAFAQFVETTERLPESRKLELNGYLTKPTTRLARYPLLLEAVLKHTPDDNPDKQTLAQVVVIVREFLGKVNVETGRTENRFNLLQLDQQLVFRPGEQVDLKLQEPSRELVYKGALNKRGGGQGDSGDLLVYLFDHALLMVKQKSKHEQHKVYRRPIPLELLLMHVPDDNSRPANARQGKPLTKKTSFNHGAPYPPAIPIKVDGKGGFAITFIHLGRKFYQMTLWASTFVSHRKWVEMITKQQDMLRERSAVFEMVTMCEGFFLGQNRVNCAAPFASGRRIVYGTDDGIYMSDLTQANRDPVKVLALLDVSQVDVLEDYQLLIVLSERQVITFPLEALDPMDPMSGLKRAKRISSHTTFFKAGTCLGRVLVCVVKSSPLSSTIKTLEPIDQNIRGRSKPTFRKLLQGGNDTLKPFREFYIPVESSSIHFLKTKLCVGCTKGFEIVDLESLDTQGLLDPADASLDFVRKKENLRPMAIYRIENEFLLCYDEFAFYVNKNGWRSRLDFMVHWEGSPTGFALRYPYVLAFEPTFVEIRHVETGLMSQVIQGNNLRLLFADMPPSATHSTHPQHPYYAQQGYNPYHQAPSVYGQSLYGQGYTPQPQHGRYTLSGRDEILMAPSVMQLQTLVALLSLLGAASATHQQHARHHGKRQAVVTSSSTSAAPSTPAGSASSGQSSSSSSISPVPTTPVGTTIPPLSDITSGMATPSTIPVTATYSAGATPLVSGAPVLPTPFVFVASQWPAQDQIAPTDSTEVTQWLQELEGFDIPDIDPTADGTCVGDPAAASEAASRGWWTCGGYTRPTDITACPDKMTWGVSFDDGPGFYTQELLNFLASENLTSTFFVIGSRIVERPQVLVEEYMAGHEIAVHTWSHRPLTMLTTDQVVAELGWARKAIKDVIGVTPTLMRPPYGDIDDRVRAISLAMGMVPVIWTSTGTGATFDTNDWKVPGGVVTGPQSFATFESILSNATLLNTGFVVLEHDLYAQTVDLAIGYTLPAAMNFTPKLTLDSIGHCNNIPSTNLYRESNLNTSFPYANSTSGDSSVPSGSGGSSSSSSSTGGAFSNTAMPISMVVATLFAATGALLM</sequence>
<dbReference type="InterPro" id="IPR011993">
    <property type="entry name" value="PH-like_dom_sf"/>
</dbReference>
<evidence type="ECO:0000256" key="21">
    <source>
        <dbReference type="ARBA" id="ARBA00023326"/>
    </source>
</evidence>
<name>A0A1J8QJD9_9AGAM</name>
<feature type="compositionally biased region" description="Low complexity" evidence="24">
    <location>
        <begin position="91"/>
        <end position="108"/>
    </location>
</feature>
<protein>
    <recommendedName>
        <fullName evidence="22">chitin deacetylase</fullName>
        <ecNumber evidence="22">3.5.1.41</ecNumber>
    </recommendedName>
</protein>
<keyword evidence="13" id="KW-0378">Hydrolase</keyword>
<comment type="cofactor">
    <cofactor evidence="1">
        <name>Co(2+)</name>
        <dbReference type="ChEBI" id="CHEBI:48828"/>
    </cofactor>
</comment>
<feature type="domain" description="NodB homology" evidence="27">
    <location>
        <begin position="1579"/>
        <end position="1775"/>
    </location>
</feature>
<dbReference type="InterPro" id="IPR052233">
    <property type="entry name" value="Rho-type_GEFs"/>
</dbReference>
<evidence type="ECO:0000256" key="18">
    <source>
        <dbReference type="ARBA" id="ARBA00023285"/>
    </source>
</evidence>
<dbReference type="CDD" id="cd00160">
    <property type="entry name" value="RhoGEF"/>
    <property type="match status" value="1"/>
</dbReference>
<comment type="caution">
    <text evidence="28">The sequence shown here is derived from an EMBL/GenBank/DDBJ whole genome shotgun (WGS) entry which is preliminary data.</text>
</comment>
<dbReference type="Pfam" id="PF00610">
    <property type="entry name" value="DEP"/>
    <property type="match status" value="1"/>
</dbReference>
<dbReference type="InterPro" id="IPR011330">
    <property type="entry name" value="Glyco_hydro/deAcase_b/a-brl"/>
</dbReference>
<dbReference type="InterPro" id="IPR000591">
    <property type="entry name" value="DEP_dom"/>
</dbReference>
<dbReference type="GO" id="GO:0005085">
    <property type="term" value="F:guanyl-nucleotide exchange factor activity"/>
    <property type="evidence" value="ECO:0007669"/>
    <property type="project" value="UniProtKB-KW"/>
</dbReference>
<evidence type="ECO:0000256" key="23">
    <source>
        <dbReference type="ARBA" id="ARBA00048494"/>
    </source>
</evidence>
<feature type="region of interest" description="Disordered" evidence="24">
    <location>
        <begin position="195"/>
        <end position="219"/>
    </location>
</feature>
<evidence type="ECO:0000256" key="1">
    <source>
        <dbReference type="ARBA" id="ARBA00001941"/>
    </source>
</evidence>
<evidence type="ECO:0000256" key="5">
    <source>
        <dbReference type="ARBA" id="ARBA00022475"/>
    </source>
</evidence>
<evidence type="ECO:0000256" key="20">
    <source>
        <dbReference type="ARBA" id="ARBA00023316"/>
    </source>
</evidence>
<dbReference type="PANTHER" id="PTHR46572">
    <property type="entry name" value="RHO1 GDP-GTP EXCHANGE PROTEIN 1-RELATED"/>
    <property type="match status" value="1"/>
</dbReference>
<dbReference type="PROSITE" id="PS51677">
    <property type="entry name" value="NODB"/>
    <property type="match status" value="1"/>
</dbReference>
<evidence type="ECO:0000259" key="27">
    <source>
        <dbReference type="PROSITE" id="PS51677"/>
    </source>
</evidence>
<proteinExistence type="inferred from homology"/>
<dbReference type="PANTHER" id="PTHR46572:SF2">
    <property type="entry name" value="RHO1 GDP-GTP EXCHANGE PROTEIN 1-RELATED"/>
    <property type="match status" value="1"/>
</dbReference>
<evidence type="ECO:0000313" key="28">
    <source>
        <dbReference type="EMBL" id="OJA09554.1"/>
    </source>
</evidence>
<dbReference type="GO" id="GO:0004099">
    <property type="term" value="F:chitin deacetylase activity"/>
    <property type="evidence" value="ECO:0007669"/>
    <property type="project" value="UniProtKB-EC"/>
</dbReference>
<dbReference type="SUPFAM" id="SSF50729">
    <property type="entry name" value="PH domain-like"/>
    <property type="match status" value="1"/>
</dbReference>
<feature type="compositionally biased region" description="Polar residues" evidence="24">
    <location>
        <begin position="287"/>
        <end position="298"/>
    </location>
</feature>
<evidence type="ECO:0000259" key="26">
    <source>
        <dbReference type="PROSITE" id="PS50219"/>
    </source>
</evidence>
<dbReference type="Gene3D" id="1.20.900.10">
    <property type="entry name" value="Dbl homology (DH) domain"/>
    <property type="match status" value="1"/>
</dbReference>
<evidence type="ECO:0000256" key="12">
    <source>
        <dbReference type="ARBA" id="ARBA00022729"/>
    </source>
</evidence>
<evidence type="ECO:0000256" key="9">
    <source>
        <dbReference type="ARBA" id="ARBA00022622"/>
    </source>
</evidence>
<comment type="similarity">
    <text evidence="4">Belongs to the polysaccharide deacetylase family.</text>
</comment>
<dbReference type="GO" id="GO:0071555">
    <property type="term" value="P:cell wall organization"/>
    <property type="evidence" value="ECO:0007669"/>
    <property type="project" value="UniProtKB-KW"/>
</dbReference>
<dbReference type="Pfam" id="PF15405">
    <property type="entry name" value="PH_5"/>
    <property type="match status" value="1"/>
</dbReference>
<accession>A0A1J8QJD9</accession>
<dbReference type="InterPro" id="IPR036388">
    <property type="entry name" value="WH-like_DNA-bd_sf"/>
</dbReference>
<dbReference type="SMART" id="SM00325">
    <property type="entry name" value="RhoGEF"/>
    <property type="match status" value="1"/>
</dbReference>
<evidence type="ECO:0000256" key="6">
    <source>
        <dbReference type="ARBA" id="ARBA00022512"/>
    </source>
</evidence>
<evidence type="ECO:0000256" key="11">
    <source>
        <dbReference type="ARBA" id="ARBA00022723"/>
    </source>
</evidence>
<dbReference type="GO" id="GO:0009272">
    <property type="term" value="P:fungal-type cell wall biogenesis"/>
    <property type="evidence" value="ECO:0007669"/>
    <property type="project" value="UniProtKB-ARBA"/>
</dbReference>
<dbReference type="Pfam" id="PF01522">
    <property type="entry name" value="Polysacc_deac_1"/>
    <property type="match status" value="1"/>
</dbReference>
<dbReference type="SMART" id="SM00049">
    <property type="entry name" value="DEP"/>
    <property type="match status" value="1"/>
</dbReference>
<comment type="subcellular location">
    <subcellularLocation>
        <location evidence="3">Cell membrane</location>
        <topology evidence="3">Lipid-anchor</topology>
        <topology evidence="3">GPI-anchor</topology>
    </subcellularLocation>
    <subcellularLocation>
        <location evidence="2">Secreted</location>
        <location evidence="2">Cell wall</location>
    </subcellularLocation>
</comment>
<dbReference type="EMBL" id="LVVM01005878">
    <property type="protein sequence ID" value="OJA09554.1"/>
    <property type="molecule type" value="Genomic_DNA"/>
</dbReference>
<dbReference type="PROSITE" id="PS50219">
    <property type="entry name" value="CNH"/>
    <property type="match status" value="1"/>
</dbReference>
<keyword evidence="7" id="KW-0964">Secreted</keyword>
<feature type="compositionally biased region" description="Low complexity" evidence="24">
    <location>
        <begin position="57"/>
        <end position="72"/>
    </location>
</feature>